<name>A0A3L9MF30_9FLAO</name>
<comment type="caution">
    <text evidence="2">The sequence shown here is derived from an EMBL/GenBank/DDBJ whole genome shotgun (WGS) entry which is preliminary data.</text>
</comment>
<keyword evidence="1" id="KW-0472">Membrane</keyword>
<organism evidence="2 3">
    <name type="scientific">Faecalibacter macacae</name>
    <dbReference type="NCBI Taxonomy" id="1859289"/>
    <lineage>
        <taxon>Bacteria</taxon>
        <taxon>Pseudomonadati</taxon>
        <taxon>Bacteroidota</taxon>
        <taxon>Flavobacteriia</taxon>
        <taxon>Flavobacteriales</taxon>
        <taxon>Weeksellaceae</taxon>
        <taxon>Faecalibacter</taxon>
    </lineage>
</organism>
<feature type="transmembrane region" description="Helical" evidence="1">
    <location>
        <begin position="12"/>
        <end position="35"/>
    </location>
</feature>
<feature type="transmembrane region" description="Helical" evidence="1">
    <location>
        <begin position="41"/>
        <end position="62"/>
    </location>
</feature>
<dbReference type="EMBL" id="RDOJ01000005">
    <property type="protein sequence ID" value="RLZ11483.1"/>
    <property type="molecule type" value="Genomic_DNA"/>
</dbReference>
<proteinExistence type="predicted"/>
<keyword evidence="3" id="KW-1185">Reference proteome</keyword>
<dbReference type="AlphaFoldDB" id="A0A3L9MF30"/>
<feature type="transmembrane region" description="Helical" evidence="1">
    <location>
        <begin position="74"/>
        <end position="95"/>
    </location>
</feature>
<gene>
    <name evidence="2" type="ORF">EAH69_05435</name>
</gene>
<sequence>MNQSNKNIFIQIFKSSLIFYLIISTILFCLKYLDILARNNYIVNLIGIIIISVIFIIIVIENKILRTIKYNNQIYIFQLLLFSISTPLIILQLIIDKWLNNENINKISMTWAVISIFCYLILFFSLKSSKRKDSNQLY</sequence>
<keyword evidence="1" id="KW-0812">Transmembrane</keyword>
<reference evidence="2 3" key="1">
    <citation type="submission" date="2018-10" db="EMBL/GenBank/DDBJ databases">
        <authorList>
            <person name="Chen X."/>
        </authorList>
    </citation>
    <scope>NUCLEOTIDE SEQUENCE [LARGE SCALE GENOMIC DNA]</scope>
    <source>
        <strain evidence="2 3">YIM 102668</strain>
    </source>
</reference>
<evidence type="ECO:0000256" key="1">
    <source>
        <dbReference type="SAM" id="Phobius"/>
    </source>
</evidence>
<evidence type="ECO:0000313" key="2">
    <source>
        <dbReference type="EMBL" id="RLZ11483.1"/>
    </source>
</evidence>
<keyword evidence="1" id="KW-1133">Transmembrane helix</keyword>
<evidence type="ECO:0000313" key="3">
    <source>
        <dbReference type="Proteomes" id="UP000275348"/>
    </source>
</evidence>
<accession>A0A3L9MF30</accession>
<protein>
    <submittedName>
        <fullName evidence="2">Uncharacterized protein</fullName>
    </submittedName>
</protein>
<feature type="transmembrane region" description="Helical" evidence="1">
    <location>
        <begin position="107"/>
        <end position="126"/>
    </location>
</feature>
<dbReference type="Proteomes" id="UP000275348">
    <property type="component" value="Unassembled WGS sequence"/>
</dbReference>